<protein>
    <recommendedName>
        <fullName evidence="3">Insecticidal crystal toxin domain-containing protein</fullName>
    </recommendedName>
</protein>
<name>A0A9X6TJK5_BACTU</name>
<dbReference type="Gene3D" id="2.80.10.50">
    <property type="match status" value="1"/>
</dbReference>
<dbReference type="EMBL" id="NVNL01000046">
    <property type="protein sequence ID" value="PEA87583.1"/>
    <property type="molecule type" value="Genomic_DNA"/>
</dbReference>
<evidence type="ECO:0000313" key="1">
    <source>
        <dbReference type="EMBL" id="PEA87583.1"/>
    </source>
</evidence>
<comment type="caution">
    <text evidence="1">The sequence shown here is derived from an EMBL/GenBank/DDBJ whole genome shotgun (WGS) entry which is preliminary data.</text>
</comment>
<proteinExistence type="predicted"/>
<sequence length="455" mass="51833">MCWILSIIVRENASSGYLRTKYSWQNCCTSIDNSTILKNKGMNLMKTYKRNDELMNQVSTKNMDMNLKNKKDVRSCNCDPVGYNTPNLPKESKSFQTITSFYSDNTSSFYARSNKSGEVIGPGECGTLNLGNQVVCDAYTKKMDANLFVFYQLDNGYFTIANRETGEVLEYMYENDDKEEASIVFRPYTGEASQVIKKIDSENFPTFILLVENRSKLIGLCNEKLDQKTKVTTRFSHITSEATVFTHVEKDTVDITIPALPPTTELGPVPELKGFNDILPENDDEERVKRAIIGSTLIPCVLVNDSILLADRIKEHPYYTLEYRQYWHLLWSDLLTAGSSQKKTEVTGISNGAQENMKQLISMSIGTDLGLKCTGKSALFKEQILSRLDIKLSYNTDLEETTKMVDVENPNDFTVRYAKYAKAHEFILRRSDGTVVDSPWVVVDENKMYLQRYKK</sequence>
<dbReference type="AlphaFoldDB" id="A0A9X6TJK5"/>
<dbReference type="Proteomes" id="UP000220702">
    <property type="component" value="Unassembled WGS sequence"/>
</dbReference>
<evidence type="ECO:0000313" key="2">
    <source>
        <dbReference type="Proteomes" id="UP000220702"/>
    </source>
</evidence>
<reference evidence="1 2" key="1">
    <citation type="submission" date="2017-09" db="EMBL/GenBank/DDBJ databases">
        <title>Large-scale bioinformatics analysis of Bacillus genomes uncovers conserved roles of natural products in bacterial physiology.</title>
        <authorList>
            <consortium name="Agbiome Team Llc"/>
            <person name="Bleich R.M."/>
            <person name="Grubbs K.J."/>
            <person name="Santa Maria K.C."/>
            <person name="Allen S.E."/>
            <person name="Farag S."/>
            <person name="Shank E.A."/>
            <person name="Bowers A."/>
        </authorList>
    </citation>
    <scope>NUCLEOTIDE SEQUENCE [LARGE SCALE GENOMIC DNA]</scope>
    <source>
        <strain evidence="1 2">AFS089089</strain>
    </source>
</reference>
<organism evidence="1 2">
    <name type="scientific">Bacillus thuringiensis</name>
    <dbReference type="NCBI Taxonomy" id="1428"/>
    <lineage>
        <taxon>Bacteria</taxon>
        <taxon>Bacillati</taxon>
        <taxon>Bacillota</taxon>
        <taxon>Bacilli</taxon>
        <taxon>Bacillales</taxon>
        <taxon>Bacillaceae</taxon>
        <taxon>Bacillus</taxon>
        <taxon>Bacillus cereus group</taxon>
    </lineage>
</organism>
<accession>A0A9X6TJK5</accession>
<gene>
    <name evidence="1" type="ORF">CON71_23765</name>
</gene>
<evidence type="ECO:0008006" key="3">
    <source>
        <dbReference type="Google" id="ProtNLM"/>
    </source>
</evidence>